<dbReference type="InterPro" id="IPR037523">
    <property type="entry name" value="VOC_core"/>
</dbReference>
<evidence type="ECO:0000256" key="3">
    <source>
        <dbReference type="ARBA" id="ARBA00022723"/>
    </source>
</evidence>
<dbReference type="InterPro" id="IPR000486">
    <property type="entry name" value="Xdiol_ring_cleave_dOase_1/2"/>
</dbReference>
<dbReference type="GO" id="GO:0008198">
    <property type="term" value="F:ferrous iron binding"/>
    <property type="evidence" value="ECO:0007669"/>
    <property type="project" value="InterPro"/>
</dbReference>
<evidence type="ECO:0000256" key="7">
    <source>
        <dbReference type="ARBA" id="ARBA00023004"/>
    </source>
</evidence>
<dbReference type="SUPFAM" id="SSF54593">
    <property type="entry name" value="Glyoxalase/Bleomycin resistance protein/Dihydroxybiphenyl dioxygenase"/>
    <property type="match status" value="1"/>
</dbReference>
<dbReference type="GO" id="GO:0051213">
    <property type="term" value="F:dioxygenase activity"/>
    <property type="evidence" value="ECO:0007669"/>
    <property type="project" value="UniProtKB-KW"/>
</dbReference>
<comment type="cofactor">
    <cofactor evidence="1 8">
        <name>Fe(2+)</name>
        <dbReference type="ChEBI" id="CHEBI:29033"/>
    </cofactor>
</comment>
<accession>A0A6P1M8R6</accession>
<comment type="similarity">
    <text evidence="2 8">Belongs to the extradiol ring-cleavage dioxygenase family.</text>
</comment>
<reference evidence="10 11" key="1">
    <citation type="submission" date="2020-01" db="EMBL/GenBank/DDBJ databases">
        <title>Ponticoccus aerotolerans gen. nov., sp. nov., an anaerobic bacterium and proposal of Ponticoccusceae fam. nov., Ponticoccusles ord. nov. and Ponticoccuse classis nov. in the phylum Kiritimatiellaeota.</title>
        <authorList>
            <person name="Zhou L.Y."/>
            <person name="Du Z.J."/>
        </authorList>
    </citation>
    <scope>NUCLEOTIDE SEQUENCE [LARGE SCALE GENOMIC DNA]</scope>
    <source>
        <strain evidence="10 11">S-5007</strain>
    </source>
</reference>
<sequence>MNRKRLGELVIRSENPQALVRFYREVIGLKSFAAFETATFLKIADDFKGHPQLLAIFDKAHKYSGPQAMQVDRAESAAGTLHHFAFAMDLEEFKAEQDRLQKLGVELELGEHPPFGWRSIYMHDPDGNSVEMVCYDASVLDPILNQKVRSASEDIE</sequence>
<evidence type="ECO:0000256" key="2">
    <source>
        <dbReference type="ARBA" id="ARBA00008784"/>
    </source>
</evidence>
<evidence type="ECO:0000256" key="8">
    <source>
        <dbReference type="RuleBase" id="RU000683"/>
    </source>
</evidence>
<keyword evidence="7 8" id="KW-0408">Iron</keyword>
<keyword evidence="4 8" id="KW-0058">Aromatic hydrocarbons catabolism</keyword>
<dbReference type="InterPro" id="IPR004360">
    <property type="entry name" value="Glyas_Fos-R_dOase_dom"/>
</dbReference>
<dbReference type="InterPro" id="IPR029068">
    <property type="entry name" value="Glyas_Bleomycin-R_OHBP_Dase"/>
</dbReference>
<dbReference type="Proteomes" id="UP000464954">
    <property type="component" value="Chromosome"/>
</dbReference>
<dbReference type="Pfam" id="PF00903">
    <property type="entry name" value="Glyoxalase"/>
    <property type="match status" value="1"/>
</dbReference>
<evidence type="ECO:0000256" key="5">
    <source>
        <dbReference type="ARBA" id="ARBA00022964"/>
    </source>
</evidence>
<evidence type="ECO:0000256" key="6">
    <source>
        <dbReference type="ARBA" id="ARBA00023002"/>
    </source>
</evidence>
<dbReference type="KEGG" id="taer:GT409_12825"/>
<feature type="domain" description="VOC" evidence="9">
    <location>
        <begin position="5"/>
        <end position="135"/>
    </location>
</feature>
<evidence type="ECO:0000256" key="4">
    <source>
        <dbReference type="ARBA" id="ARBA00022797"/>
    </source>
</evidence>
<organism evidence="10 11">
    <name type="scientific">Tichowtungia aerotolerans</name>
    <dbReference type="NCBI Taxonomy" id="2697043"/>
    <lineage>
        <taxon>Bacteria</taxon>
        <taxon>Pseudomonadati</taxon>
        <taxon>Kiritimatiellota</taxon>
        <taxon>Tichowtungiia</taxon>
        <taxon>Tichowtungiales</taxon>
        <taxon>Tichowtungiaceae</taxon>
        <taxon>Tichowtungia</taxon>
    </lineage>
</organism>
<dbReference type="RefSeq" id="WP_160629464.1">
    <property type="nucleotide sequence ID" value="NZ_CP047593.1"/>
</dbReference>
<keyword evidence="6 8" id="KW-0560">Oxidoreductase</keyword>
<dbReference type="PROSITE" id="PS51819">
    <property type="entry name" value="VOC"/>
    <property type="match status" value="1"/>
</dbReference>
<evidence type="ECO:0000313" key="10">
    <source>
        <dbReference type="EMBL" id="QHI70287.1"/>
    </source>
</evidence>
<dbReference type="Gene3D" id="3.10.180.10">
    <property type="entry name" value="2,3-Dihydroxybiphenyl 1,2-Dioxygenase, domain 1"/>
    <property type="match status" value="1"/>
</dbReference>
<keyword evidence="3" id="KW-0479">Metal-binding</keyword>
<name>A0A6P1M8R6_9BACT</name>
<dbReference type="AlphaFoldDB" id="A0A6P1M8R6"/>
<gene>
    <name evidence="10" type="ORF">GT409_12825</name>
</gene>
<protein>
    <recommendedName>
        <fullName evidence="9">VOC domain-containing protein</fullName>
    </recommendedName>
</protein>
<evidence type="ECO:0000313" key="11">
    <source>
        <dbReference type="Proteomes" id="UP000464954"/>
    </source>
</evidence>
<dbReference type="PROSITE" id="PS00082">
    <property type="entry name" value="EXTRADIOL_DIOXYGENAS"/>
    <property type="match status" value="1"/>
</dbReference>
<evidence type="ECO:0000256" key="1">
    <source>
        <dbReference type="ARBA" id="ARBA00001954"/>
    </source>
</evidence>
<evidence type="ECO:0000259" key="9">
    <source>
        <dbReference type="PROSITE" id="PS51819"/>
    </source>
</evidence>
<proteinExistence type="inferred from homology"/>
<dbReference type="EMBL" id="CP047593">
    <property type="protein sequence ID" value="QHI70287.1"/>
    <property type="molecule type" value="Genomic_DNA"/>
</dbReference>
<keyword evidence="11" id="KW-1185">Reference proteome</keyword>
<keyword evidence="5 8" id="KW-0223">Dioxygenase</keyword>